<dbReference type="EMBL" id="NBNE01005080">
    <property type="protein sequence ID" value="OWZ04222.1"/>
    <property type="molecule type" value="Genomic_DNA"/>
</dbReference>
<comment type="caution">
    <text evidence="1">The sequence shown here is derived from an EMBL/GenBank/DDBJ whole genome shotgun (WGS) entry which is preliminary data.</text>
</comment>
<keyword evidence="2" id="KW-1185">Reference proteome</keyword>
<name>A0A225VFY4_9STRA</name>
<dbReference type="AlphaFoldDB" id="A0A225VFY4"/>
<evidence type="ECO:0000313" key="2">
    <source>
        <dbReference type="Proteomes" id="UP000198211"/>
    </source>
</evidence>
<dbReference type="Proteomes" id="UP000198211">
    <property type="component" value="Unassembled WGS sequence"/>
</dbReference>
<organism evidence="1 2">
    <name type="scientific">Phytophthora megakarya</name>
    <dbReference type="NCBI Taxonomy" id="4795"/>
    <lineage>
        <taxon>Eukaryota</taxon>
        <taxon>Sar</taxon>
        <taxon>Stramenopiles</taxon>
        <taxon>Oomycota</taxon>
        <taxon>Peronosporomycetes</taxon>
        <taxon>Peronosporales</taxon>
        <taxon>Peronosporaceae</taxon>
        <taxon>Phytophthora</taxon>
    </lineage>
</organism>
<proteinExistence type="predicted"/>
<evidence type="ECO:0000313" key="1">
    <source>
        <dbReference type="EMBL" id="OWZ04222.1"/>
    </source>
</evidence>
<reference evidence="2" key="1">
    <citation type="submission" date="2017-03" db="EMBL/GenBank/DDBJ databases">
        <title>Phytopthora megakarya and P. palmivora, two closely related causual agents of cacao black pod achieved similar genome size and gene model numbers by different mechanisms.</title>
        <authorList>
            <person name="Ali S."/>
            <person name="Shao J."/>
            <person name="Larry D.J."/>
            <person name="Kronmiller B."/>
            <person name="Shen D."/>
            <person name="Strem M.D."/>
            <person name="Melnick R.L."/>
            <person name="Guiltinan M.J."/>
            <person name="Tyler B.M."/>
            <person name="Meinhardt L.W."/>
            <person name="Bailey B.A."/>
        </authorList>
    </citation>
    <scope>NUCLEOTIDE SEQUENCE [LARGE SCALE GENOMIC DNA]</scope>
    <source>
        <strain evidence="2">zdho120</strain>
    </source>
</reference>
<accession>A0A225VFY4</accession>
<protein>
    <submittedName>
        <fullName evidence="1">Uncharacterized protein</fullName>
    </submittedName>
</protein>
<gene>
    <name evidence="1" type="ORF">PHMEG_00023910</name>
</gene>
<sequence length="177" mass="20505">MGVLISTDHIVLLDLQLKPEVAKLSRMKPSRIPPHMELFKKTDKQQQSIDALPSMLKKRMNLPKDFEFLSIDPQAILSDDLATPKKKETLSEWPIRMKHIINAIEEQTHETLPEIRNEDHVTDLFNVGYKELKLKPNKRKRRITRIQHTTALRLISGAEDSGTRSFPFNPRKHQTAV</sequence>